<reference evidence="2 3" key="1">
    <citation type="submission" date="2016-05" db="EMBL/GenBank/DDBJ databases">
        <title>A degradative enzymes factory behind the ericoid mycorrhizal symbiosis.</title>
        <authorList>
            <consortium name="DOE Joint Genome Institute"/>
            <person name="Martino E."/>
            <person name="Morin E."/>
            <person name="Grelet G."/>
            <person name="Kuo A."/>
            <person name="Kohler A."/>
            <person name="Daghino S."/>
            <person name="Barry K."/>
            <person name="Choi C."/>
            <person name="Cichocki N."/>
            <person name="Clum A."/>
            <person name="Copeland A."/>
            <person name="Hainaut M."/>
            <person name="Haridas S."/>
            <person name="Labutti K."/>
            <person name="Lindquist E."/>
            <person name="Lipzen A."/>
            <person name="Khouja H.-R."/>
            <person name="Murat C."/>
            <person name="Ohm R."/>
            <person name="Olson A."/>
            <person name="Spatafora J."/>
            <person name="Veneault-Fourrey C."/>
            <person name="Henrissat B."/>
            <person name="Grigoriev I."/>
            <person name="Martin F."/>
            <person name="Perotto S."/>
        </authorList>
    </citation>
    <scope>NUCLEOTIDE SEQUENCE [LARGE SCALE GENOMIC DNA]</scope>
    <source>
        <strain evidence="2 3">UAMH 7357</strain>
    </source>
</reference>
<evidence type="ECO:0000313" key="2">
    <source>
        <dbReference type="EMBL" id="PMD16676.1"/>
    </source>
</evidence>
<gene>
    <name evidence="2" type="ORF">NA56DRAFT_708571</name>
</gene>
<evidence type="ECO:0000256" key="1">
    <source>
        <dbReference type="SAM" id="MobiDB-lite"/>
    </source>
</evidence>
<proteinExistence type="predicted"/>
<evidence type="ECO:0000313" key="3">
    <source>
        <dbReference type="Proteomes" id="UP000235672"/>
    </source>
</evidence>
<protein>
    <submittedName>
        <fullName evidence="2">Uncharacterized protein</fullName>
    </submittedName>
</protein>
<organism evidence="2 3">
    <name type="scientific">Hyaloscypha hepaticicola</name>
    <dbReference type="NCBI Taxonomy" id="2082293"/>
    <lineage>
        <taxon>Eukaryota</taxon>
        <taxon>Fungi</taxon>
        <taxon>Dikarya</taxon>
        <taxon>Ascomycota</taxon>
        <taxon>Pezizomycotina</taxon>
        <taxon>Leotiomycetes</taxon>
        <taxon>Helotiales</taxon>
        <taxon>Hyaloscyphaceae</taxon>
        <taxon>Hyaloscypha</taxon>
    </lineage>
</organism>
<keyword evidence="3" id="KW-1185">Reference proteome</keyword>
<dbReference type="Proteomes" id="UP000235672">
    <property type="component" value="Unassembled WGS sequence"/>
</dbReference>
<name>A0A2J6PRV4_9HELO</name>
<feature type="compositionally biased region" description="Basic and acidic residues" evidence="1">
    <location>
        <begin position="58"/>
        <end position="68"/>
    </location>
</feature>
<sequence length="99" mass="10778">MCFLIAFGLSRAKEETRPISSIEACAIAQREAHGKKPVGNFTKDRDVIYNTDGRGAPKMKEPGSRWRWEPFGGTSRGDPAARSFLGKFASATKEAKSSG</sequence>
<accession>A0A2J6PRV4</accession>
<dbReference type="AlphaFoldDB" id="A0A2J6PRV4"/>
<feature type="region of interest" description="Disordered" evidence="1">
    <location>
        <begin position="36"/>
        <end position="78"/>
    </location>
</feature>
<dbReference type="EMBL" id="KZ613504">
    <property type="protein sequence ID" value="PMD16676.1"/>
    <property type="molecule type" value="Genomic_DNA"/>
</dbReference>